<feature type="compositionally biased region" description="Pro residues" evidence="1">
    <location>
        <begin position="79"/>
        <end position="90"/>
    </location>
</feature>
<comment type="caution">
    <text evidence="3">The sequence shown here is derived from an EMBL/GenBank/DDBJ whole genome shotgun (WGS) entry which is preliminary data.</text>
</comment>
<reference evidence="3 4" key="1">
    <citation type="submission" date="2019-03" db="EMBL/GenBank/DDBJ databases">
        <title>Genomic Encyclopedia of Type Strains, Phase IV (KMG-IV): sequencing the most valuable type-strain genomes for metagenomic binning, comparative biology and taxonomic classification.</title>
        <authorList>
            <person name="Goeker M."/>
        </authorList>
    </citation>
    <scope>NUCLEOTIDE SEQUENCE [LARGE SCALE GENOMIC DNA]</scope>
    <source>
        <strain evidence="3 4">DSM 100059</strain>
    </source>
</reference>
<evidence type="ECO:0000313" key="3">
    <source>
        <dbReference type="EMBL" id="TDW97110.1"/>
    </source>
</evidence>
<keyword evidence="2" id="KW-0472">Membrane</keyword>
<dbReference type="EMBL" id="SODV01000002">
    <property type="protein sequence ID" value="TDW97110.1"/>
    <property type="molecule type" value="Genomic_DNA"/>
</dbReference>
<name>A0A4R8DJD3_9BACT</name>
<proteinExistence type="predicted"/>
<sequence>MRLFKKRLPLLRPPVNSRWEPLVLHLNRWIGPCLKSFADRCNRVERRMTLLQKKLAMTAFCLLVGGYFSYLLVSAWDPPPPTPTTAPPPTDSTVRKGMAPVHPDTAHVTDTIHR</sequence>
<organism evidence="3 4">
    <name type="scientific">Dinghuibacter silviterrae</name>
    <dbReference type="NCBI Taxonomy" id="1539049"/>
    <lineage>
        <taxon>Bacteria</taxon>
        <taxon>Pseudomonadati</taxon>
        <taxon>Bacteroidota</taxon>
        <taxon>Chitinophagia</taxon>
        <taxon>Chitinophagales</taxon>
        <taxon>Chitinophagaceae</taxon>
        <taxon>Dinghuibacter</taxon>
    </lineage>
</organism>
<feature type="transmembrane region" description="Helical" evidence="2">
    <location>
        <begin position="55"/>
        <end position="73"/>
    </location>
</feature>
<feature type="region of interest" description="Disordered" evidence="1">
    <location>
        <begin position="79"/>
        <end position="114"/>
    </location>
</feature>
<feature type="compositionally biased region" description="Basic and acidic residues" evidence="1">
    <location>
        <begin position="104"/>
        <end position="114"/>
    </location>
</feature>
<dbReference type="AlphaFoldDB" id="A0A4R8DJD3"/>
<keyword evidence="2" id="KW-0812">Transmembrane</keyword>
<gene>
    <name evidence="3" type="ORF">EDB95_4951</name>
</gene>
<accession>A0A4R8DJD3</accession>
<keyword evidence="4" id="KW-1185">Reference proteome</keyword>
<evidence type="ECO:0000256" key="2">
    <source>
        <dbReference type="SAM" id="Phobius"/>
    </source>
</evidence>
<protein>
    <submittedName>
        <fullName evidence="3">Uncharacterized protein</fullName>
    </submittedName>
</protein>
<evidence type="ECO:0000313" key="4">
    <source>
        <dbReference type="Proteomes" id="UP000294498"/>
    </source>
</evidence>
<dbReference type="Proteomes" id="UP000294498">
    <property type="component" value="Unassembled WGS sequence"/>
</dbReference>
<keyword evidence="2" id="KW-1133">Transmembrane helix</keyword>
<dbReference type="RefSeq" id="WP_133998747.1">
    <property type="nucleotide sequence ID" value="NZ_SODV01000002.1"/>
</dbReference>
<evidence type="ECO:0000256" key="1">
    <source>
        <dbReference type="SAM" id="MobiDB-lite"/>
    </source>
</evidence>